<dbReference type="InParanoid" id="A0A1J7IM94"/>
<sequence>MAPRKGKKNQGGAGDDGGHAGEKRKTPYRAEPNDNYAANMKKVFSERMFILKVTDSGEYDDLARTFSIKGSSGSTYTVKISNNLKGSCSCESAMFRPPTCKHMLYVLTFALKAEEPLRWQHGFLNTELEALFANLETYPLTSAQVSSDPSLTDGTPKSVNMDCPVCYKTCGDNTDVTVCCTSCGHYAHKICFDVRGEASSG</sequence>
<gene>
    <name evidence="4" type="ORF">CONLIGDRAFT_632635</name>
</gene>
<evidence type="ECO:0000259" key="3">
    <source>
        <dbReference type="PROSITE" id="PS50966"/>
    </source>
</evidence>
<dbReference type="STRING" id="1408157.A0A1J7IM94"/>
<evidence type="ECO:0000313" key="4">
    <source>
        <dbReference type="EMBL" id="OIW28371.1"/>
    </source>
</evidence>
<organism evidence="4 5">
    <name type="scientific">Coniochaeta ligniaria NRRL 30616</name>
    <dbReference type="NCBI Taxonomy" id="1408157"/>
    <lineage>
        <taxon>Eukaryota</taxon>
        <taxon>Fungi</taxon>
        <taxon>Dikarya</taxon>
        <taxon>Ascomycota</taxon>
        <taxon>Pezizomycotina</taxon>
        <taxon>Sordariomycetes</taxon>
        <taxon>Sordariomycetidae</taxon>
        <taxon>Coniochaetales</taxon>
        <taxon>Coniochaetaceae</taxon>
        <taxon>Coniochaeta</taxon>
    </lineage>
</organism>
<evidence type="ECO:0000256" key="1">
    <source>
        <dbReference type="PROSITE-ProRule" id="PRU00325"/>
    </source>
</evidence>
<feature type="compositionally biased region" description="Basic and acidic residues" evidence="2">
    <location>
        <begin position="16"/>
        <end position="25"/>
    </location>
</feature>
<keyword evidence="1" id="KW-0862">Zinc</keyword>
<keyword evidence="1" id="KW-0479">Metal-binding</keyword>
<dbReference type="Proteomes" id="UP000182658">
    <property type="component" value="Unassembled WGS sequence"/>
</dbReference>
<dbReference type="GO" id="GO:0008270">
    <property type="term" value="F:zinc ion binding"/>
    <property type="evidence" value="ECO:0007669"/>
    <property type="project" value="UniProtKB-KW"/>
</dbReference>
<accession>A0A1J7IM94</accession>
<dbReference type="GO" id="GO:0061630">
    <property type="term" value="F:ubiquitin protein ligase activity"/>
    <property type="evidence" value="ECO:0007669"/>
    <property type="project" value="InterPro"/>
</dbReference>
<dbReference type="InterPro" id="IPR039903">
    <property type="entry name" value="Zswim2"/>
</dbReference>
<dbReference type="PANTHER" id="PTHR21540">
    <property type="entry name" value="RING FINGER AND SWIM DOMAIN-CONTAINING PROTEIN 2"/>
    <property type="match status" value="1"/>
</dbReference>
<dbReference type="OrthoDB" id="2122982at2759"/>
<evidence type="ECO:0000313" key="5">
    <source>
        <dbReference type="Proteomes" id="UP000182658"/>
    </source>
</evidence>
<reference evidence="4 5" key="1">
    <citation type="submission" date="2016-10" db="EMBL/GenBank/DDBJ databases">
        <title>Draft genome sequence of Coniochaeta ligniaria NRRL30616, a lignocellulolytic fungus for bioabatement of inhibitors in plant biomass hydrolysates.</title>
        <authorList>
            <consortium name="DOE Joint Genome Institute"/>
            <person name="Jimenez D.J."/>
            <person name="Hector R.E."/>
            <person name="Riley R."/>
            <person name="Sun H."/>
            <person name="Grigoriev I.V."/>
            <person name="Van Elsas J.D."/>
            <person name="Nichols N.N."/>
        </authorList>
    </citation>
    <scope>NUCLEOTIDE SEQUENCE [LARGE SCALE GENOMIC DNA]</scope>
    <source>
        <strain evidence="4 5">NRRL 30616</strain>
    </source>
</reference>
<dbReference type="AlphaFoldDB" id="A0A1J7IM94"/>
<keyword evidence="1" id="KW-0863">Zinc-finger</keyword>
<keyword evidence="5" id="KW-1185">Reference proteome</keyword>
<protein>
    <recommendedName>
        <fullName evidence="3">SWIM-type domain-containing protein</fullName>
    </recommendedName>
</protein>
<dbReference type="InterPro" id="IPR007527">
    <property type="entry name" value="Znf_SWIM"/>
</dbReference>
<name>A0A1J7IM94_9PEZI</name>
<feature type="domain" description="SWIM-type" evidence="3">
    <location>
        <begin position="76"/>
        <end position="111"/>
    </location>
</feature>
<dbReference type="PANTHER" id="PTHR21540:SF0">
    <property type="entry name" value="PHD FAMILY PROTEIN"/>
    <property type="match status" value="1"/>
</dbReference>
<dbReference type="EMBL" id="KV875098">
    <property type="protein sequence ID" value="OIW28371.1"/>
    <property type="molecule type" value="Genomic_DNA"/>
</dbReference>
<proteinExistence type="predicted"/>
<dbReference type="PROSITE" id="PS50966">
    <property type="entry name" value="ZF_SWIM"/>
    <property type="match status" value="1"/>
</dbReference>
<evidence type="ECO:0000256" key="2">
    <source>
        <dbReference type="SAM" id="MobiDB-lite"/>
    </source>
</evidence>
<feature type="region of interest" description="Disordered" evidence="2">
    <location>
        <begin position="1"/>
        <end position="33"/>
    </location>
</feature>